<name>A0A8T2U4B1_CERRI</name>
<feature type="domain" description="Bifunctional inhibitor/plant lipid transfer protein/seed storage helical" evidence="2">
    <location>
        <begin position="17"/>
        <end position="103"/>
    </location>
</feature>
<comment type="caution">
    <text evidence="3">The sequence shown here is derived from an EMBL/GenBank/DDBJ whole genome shotgun (WGS) entry which is preliminary data.</text>
</comment>
<dbReference type="AlphaFoldDB" id="A0A8T2U4B1"/>
<evidence type="ECO:0000313" key="4">
    <source>
        <dbReference type="Proteomes" id="UP000825935"/>
    </source>
</evidence>
<keyword evidence="1" id="KW-0472">Membrane</keyword>
<accession>A0A8T2U4B1</accession>
<dbReference type="OrthoDB" id="653734at2759"/>
<dbReference type="InterPro" id="IPR036312">
    <property type="entry name" value="Bifun_inhib/LTP/seed_sf"/>
</dbReference>
<dbReference type="SUPFAM" id="SSF47699">
    <property type="entry name" value="Bifunctional inhibitor/lipid-transfer protein/seed storage 2S albumin"/>
    <property type="match status" value="1"/>
</dbReference>
<keyword evidence="1" id="KW-1133">Transmembrane helix</keyword>
<proteinExistence type="predicted"/>
<dbReference type="Proteomes" id="UP000825935">
    <property type="component" value="Chromosome 9"/>
</dbReference>
<reference evidence="3" key="1">
    <citation type="submission" date="2021-08" db="EMBL/GenBank/DDBJ databases">
        <title>WGS assembly of Ceratopteris richardii.</title>
        <authorList>
            <person name="Marchant D.B."/>
            <person name="Chen G."/>
            <person name="Jenkins J."/>
            <person name="Shu S."/>
            <person name="Leebens-Mack J."/>
            <person name="Grimwood J."/>
            <person name="Schmutz J."/>
            <person name="Soltis P."/>
            <person name="Soltis D."/>
            <person name="Chen Z.-H."/>
        </authorList>
    </citation>
    <scope>NUCLEOTIDE SEQUENCE</scope>
    <source>
        <strain evidence="3">Whitten #5841</strain>
        <tissue evidence="3">Leaf</tissue>
    </source>
</reference>
<dbReference type="Gene3D" id="1.10.110.10">
    <property type="entry name" value="Plant lipid-transfer and hydrophobic proteins"/>
    <property type="match status" value="1"/>
</dbReference>
<evidence type="ECO:0000256" key="1">
    <source>
        <dbReference type="SAM" id="Phobius"/>
    </source>
</evidence>
<feature type="transmembrane region" description="Helical" evidence="1">
    <location>
        <begin position="12"/>
        <end position="32"/>
    </location>
</feature>
<dbReference type="PANTHER" id="PTHR33286:SF1">
    <property type="entry name" value="OS01G0800600 PROTEIN"/>
    <property type="match status" value="1"/>
</dbReference>
<evidence type="ECO:0000313" key="3">
    <source>
        <dbReference type="EMBL" id="KAH7429538.1"/>
    </source>
</evidence>
<sequence>MQGSREGRSRWSVAAMAALTTTMVMILAMAGVDGACPSQGQLASACAQYVLGNNPPPPPPFGGCCRLLKASGRSCLCSAIPSNARNLVNPQSLKNIRSSCRITFNSPGF</sequence>
<dbReference type="EMBL" id="CM035414">
    <property type="protein sequence ID" value="KAH7429538.1"/>
    <property type="molecule type" value="Genomic_DNA"/>
</dbReference>
<protein>
    <recommendedName>
        <fullName evidence="2">Bifunctional inhibitor/plant lipid transfer protein/seed storage helical domain-containing protein</fullName>
    </recommendedName>
</protein>
<evidence type="ECO:0000259" key="2">
    <source>
        <dbReference type="Pfam" id="PF14368"/>
    </source>
</evidence>
<organism evidence="3 4">
    <name type="scientific">Ceratopteris richardii</name>
    <name type="common">Triangle waterfern</name>
    <dbReference type="NCBI Taxonomy" id="49495"/>
    <lineage>
        <taxon>Eukaryota</taxon>
        <taxon>Viridiplantae</taxon>
        <taxon>Streptophyta</taxon>
        <taxon>Embryophyta</taxon>
        <taxon>Tracheophyta</taxon>
        <taxon>Polypodiopsida</taxon>
        <taxon>Polypodiidae</taxon>
        <taxon>Polypodiales</taxon>
        <taxon>Pteridineae</taxon>
        <taxon>Pteridaceae</taxon>
        <taxon>Parkerioideae</taxon>
        <taxon>Ceratopteris</taxon>
    </lineage>
</organism>
<keyword evidence="1" id="KW-0812">Transmembrane</keyword>
<dbReference type="PANTHER" id="PTHR33286">
    <property type="entry name" value="BIFUNCTIONAL INHIBITOR/LIPID-TRANSFER PROTEIN/SEED STORAGE 2S ALBUMIN SUPERFAMILY PROTEIN"/>
    <property type="match status" value="1"/>
</dbReference>
<gene>
    <name evidence="3" type="ORF">KP509_09G054900</name>
</gene>
<dbReference type="Pfam" id="PF14368">
    <property type="entry name" value="LTP_2"/>
    <property type="match status" value="1"/>
</dbReference>
<keyword evidence="4" id="KW-1185">Reference proteome</keyword>
<dbReference type="InterPro" id="IPR016140">
    <property type="entry name" value="Bifunc_inhib/LTP/seed_store"/>
</dbReference>